<feature type="signal peptide" evidence="2">
    <location>
        <begin position="1"/>
        <end position="24"/>
    </location>
</feature>
<accession>A0A0Q9YN99</accession>
<reference evidence="4" key="1">
    <citation type="submission" date="2015-09" db="EMBL/GenBank/DDBJ databases">
        <title>Draft Genome Sequences of Two Novel Amoeba-resistant Intranuclear Bacteria, Candidatus Berkiella cookevillensis and Candidatus Berkiella aquae.</title>
        <authorList>
            <person name="Mehari Y.T."/>
            <person name="Arivett B.A."/>
            <person name="Farone A.L."/>
            <person name="Gunderson J.H."/>
            <person name="Farone M.B."/>
        </authorList>
    </citation>
    <scope>NUCLEOTIDE SEQUENCE [LARGE SCALE GENOMIC DNA]</scope>
    <source>
        <strain evidence="4">CC99</strain>
    </source>
</reference>
<organism evidence="4">
    <name type="scientific">Candidatus Berkiella cookevillensis</name>
    <dbReference type="NCBI Taxonomy" id="437022"/>
    <lineage>
        <taxon>Bacteria</taxon>
        <taxon>Pseudomonadati</taxon>
        <taxon>Pseudomonadota</taxon>
        <taxon>Gammaproteobacteria</taxon>
        <taxon>Candidatus Berkiellales</taxon>
        <taxon>Candidatus Berkiellaceae</taxon>
        <taxon>Candidatus Berkiella</taxon>
    </lineage>
</organism>
<keyword evidence="2" id="KW-0732">Signal</keyword>
<feature type="domain" description="T2SS substrate NttA" evidence="3">
    <location>
        <begin position="70"/>
        <end position="152"/>
    </location>
</feature>
<dbReference type="RefSeq" id="WP_057624275.1">
    <property type="nucleotide sequence ID" value="NZ_LKHV02000001.1"/>
</dbReference>
<keyword evidence="6" id="KW-1185">Reference proteome</keyword>
<feature type="region of interest" description="Disordered" evidence="1">
    <location>
        <begin position="30"/>
        <end position="64"/>
    </location>
</feature>
<dbReference type="InterPro" id="IPR056212">
    <property type="entry name" value="NttA"/>
</dbReference>
<feature type="chain" id="PRO_5043129726" description="T2SS substrate NttA domain-containing protein" evidence="2">
    <location>
        <begin position="25"/>
        <end position="174"/>
    </location>
</feature>
<protein>
    <recommendedName>
        <fullName evidence="3">T2SS substrate NttA domain-containing protein</fullName>
    </recommendedName>
</protein>
<evidence type="ECO:0000313" key="6">
    <source>
        <dbReference type="Proteomes" id="UP000051494"/>
    </source>
</evidence>
<name>A0A0Q9YN99_9GAMM</name>
<evidence type="ECO:0000313" key="5">
    <source>
        <dbReference type="EMBL" id="MCS5709597.1"/>
    </source>
</evidence>
<gene>
    <name evidence="4" type="ORF">CC99x_01162</name>
    <name evidence="5" type="ORF">CC99x_011890</name>
</gene>
<dbReference type="Proteomes" id="UP000051494">
    <property type="component" value="Unassembled WGS sequence"/>
</dbReference>
<evidence type="ECO:0000259" key="3">
    <source>
        <dbReference type="Pfam" id="PF24275"/>
    </source>
</evidence>
<feature type="compositionally biased region" description="Polar residues" evidence="1">
    <location>
        <begin position="44"/>
        <end position="62"/>
    </location>
</feature>
<evidence type="ECO:0000256" key="2">
    <source>
        <dbReference type="SAM" id="SignalP"/>
    </source>
</evidence>
<dbReference type="AlphaFoldDB" id="A0A0Q9YN99"/>
<dbReference type="STRING" id="437022.CC99x_01162"/>
<reference evidence="5" key="2">
    <citation type="journal article" date="2016" name="Genome Announc.">
        <title>Draft Genome Sequences of Two Novel Amoeba-Resistant Intranuclear Bacteria, 'Candidatus Berkiella cookevillensis' and 'Candidatus Berkiella aquae'.</title>
        <authorList>
            <person name="Mehari Y.T."/>
            <person name="Arivett B.A."/>
            <person name="Farone A.L."/>
            <person name="Gunderson J.H."/>
            <person name="Farone M.B."/>
        </authorList>
    </citation>
    <scope>NUCLEOTIDE SEQUENCE</scope>
    <source>
        <strain evidence="5">CC99</strain>
    </source>
</reference>
<dbReference type="EMBL" id="LKHV02000001">
    <property type="protein sequence ID" value="MCS5709597.1"/>
    <property type="molecule type" value="Genomic_DNA"/>
</dbReference>
<dbReference type="EMBL" id="LKHV01000005">
    <property type="protein sequence ID" value="KRG18682.1"/>
    <property type="molecule type" value="Genomic_DNA"/>
</dbReference>
<evidence type="ECO:0000256" key="1">
    <source>
        <dbReference type="SAM" id="MobiDB-lite"/>
    </source>
</evidence>
<evidence type="ECO:0000313" key="4">
    <source>
        <dbReference type="EMBL" id="KRG18682.1"/>
    </source>
</evidence>
<sequence length="174" mass="19414">MIKAMLLRIGVLLCCCFLPVALLAETNNSNPPAPHSLKPPKLVEQQTNSRSTETAPSNTPTLNHEPKPIDKYVWLSRMKELLPAQLCGADEYFLKCFDIEQASCKQFSEIYLTACLDQIAPKLPAKLSTTDGQKWGQMMGRCTHDLFNKFMADKKKALPECTDVSKLKSPSPKT</sequence>
<proteinExistence type="predicted"/>
<reference evidence="5" key="3">
    <citation type="submission" date="2021-06" db="EMBL/GenBank/DDBJ databases">
        <title>Genomic Description and Analysis of Intracellular Bacteria, Candidatus Berkiella cookevillensis and Candidatus Berkiella aquae.</title>
        <authorList>
            <person name="Kidane D.T."/>
            <person name="Mehari Y.T."/>
            <person name="Rice F.C."/>
            <person name="Arivett B.A."/>
            <person name="Farone A.L."/>
            <person name="Berk S.G."/>
            <person name="Farone M.B."/>
        </authorList>
    </citation>
    <scope>NUCLEOTIDE SEQUENCE</scope>
    <source>
        <strain evidence="5">CC99</strain>
    </source>
</reference>
<dbReference type="OrthoDB" id="7063588at2"/>
<comment type="caution">
    <text evidence="4">The sequence shown here is derived from an EMBL/GenBank/DDBJ whole genome shotgun (WGS) entry which is preliminary data.</text>
</comment>
<dbReference type="Pfam" id="PF24275">
    <property type="entry name" value="NttA"/>
    <property type="match status" value="1"/>
</dbReference>